<feature type="compositionally biased region" description="Basic and acidic residues" evidence="1">
    <location>
        <begin position="1120"/>
        <end position="1145"/>
    </location>
</feature>
<dbReference type="InterPro" id="IPR011009">
    <property type="entry name" value="Kinase-like_dom_sf"/>
</dbReference>
<dbReference type="AlphaFoldDB" id="A0A368XTU3"/>
<evidence type="ECO:0000313" key="3">
    <source>
        <dbReference type="EMBL" id="RCW69444.1"/>
    </source>
</evidence>
<feature type="region of interest" description="Disordered" evidence="1">
    <location>
        <begin position="1055"/>
        <end position="1079"/>
    </location>
</feature>
<dbReference type="GO" id="GO:0043139">
    <property type="term" value="F:5'-3' DNA helicase activity"/>
    <property type="evidence" value="ECO:0007669"/>
    <property type="project" value="TreeGrafter"/>
</dbReference>
<keyword evidence="4" id="KW-1185">Reference proteome</keyword>
<feature type="region of interest" description="Disordered" evidence="1">
    <location>
        <begin position="1117"/>
        <end position="1145"/>
    </location>
</feature>
<dbReference type="Proteomes" id="UP000252884">
    <property type="component" value="Unassembled WGS sequence"/>
</dbReference>
<sequence length="1145" mass="127624">MSSNARRRRKDGFLTAYTVDEDYLQKPDVATGRPGVVGGRDPDGNSVLIREWRRSIKAPDSDLEQIWRHELRQLHRLAGYPGSASCIAHLHDAGFDTRGFYLIIAPGQRQPLESLRQNLPNDHWLRQPRSTASRLRVWANLKLLAHGLETLHVQGMLHRSVDAWSVLTAGGSEPDFQLTGFEWTMRIASVEGLSSRGTAAGAARTFDSFSQDWKDFGVLAADLLGAKRQRVLDPAIAPFEIAEHLTLEEARLLRLIVQMNPKQPLDGDAIATRIDGVLGALRAEAANRRAKLHLAIRIGPKSRLSTRIRQVSGLDIEMDDLQAQLQFVKDDLASEPLLLCVRQQDASNEFRLVLRGKNLLYRLEEFRAPKTLALSWDFAYCERVDPNAPAPVNLLDQRRLQPESLEILGLRDASDLFPRIRGKLMSWDEMRRDFGEINAPLSPEQTAHRALTLLQLLEVIYAAADAYAVELQPLPEHLRGTAEHGSDRLCVQLRSDPERTALSTALDLKSPADRFVKRLEADGLGSEDWILADGRSLGDRDSTNTEWIFREVIQRPGQPDVFLFDGPDAIPSLHDPIMVPASVGRDVQFRRRLKALKALKTHHELLQMIVDPRLRVLDSHDTVVEDAAFAKLDEPKQLALKQLTSTLPFFLVQGPPGVGKTRLVRDLVTRQFADEPTSRLLLTAQSNAAIDHLMDELAGVLRANDPNGPLVVRSSKRDAIEAPSQFDIREQTRRLVRRLAASPLAKEVPPRLQRSLSDLAEAADSSQAAGRKTAAVAGRSAEQSLRTFEGVVARAANVVFATTNSGELERLIDERGQFDWAIVEEAAKATGSELVSPLLLSHRRLMIGDHKQLPAFASDQLKQLLAQPDRIHEAMKLGEEFVGRSLRDATTEELLEDVAEDKSQLPALCSEALRLLSFFESAIEAEFKRQAKGKGGRPIAKKLTAQHRMHPSIAELVSNCFYGDLKTDPTCEKRFASEPRPFTSADESRLPLAPIVVIDMPYVQSTLNQKQGDQYPAWHNPPRSAGGHRSLGYVEGRTRARQGSADFGNLVSVRATTPRTKRSHQRRTGQETQSPQDVSLALFQRPVVPHRGLVPGQRGRCGHCLARTKQPPLLSAKCTRLPERRQADERPLEPCEVAARPDREH</sequence>
<evidence type="ECO:0000313" key="4">
    <source>
        <dbReference type="Proteomes" id="UP000252884"/>
    </source>
</evidence>
<name>A0A368XTU3_9BURK</name>
<dbReference type="PANTHER" id="PTHR43788:SF8">
    <property type="entry name" value="DNA-BINDING PROTEIN SMUBP-2"/>
    <property type="match status" value="1"/>
</dbReference>
<dbReference type="Pfam" id="PF13086">
    <property type="entry name" value="AAA_11"/>
    <property type="match status" value="1"/>
</dbReference>
<feature type="domain" description="DNA2/NAM7 helicase helicase" evidence="2">
    <location>
        <begin position="632"/>
        <end position="856"/>
    </location>
</feature>
<organism evidence="3 4">
    <name type="scientific">Pseudorhodoferax soli</name>
    <dbReference type="NCBI Taxonomy" id="545864"/>
    <lineage>
        <taxon>Bacteria</taxon>
        <taxon>Pseudomonadati</taxon>
        <taxon>Pseudomonadota</taxon>
        <taxon>Betaproteobacteria</taxon>
        <taxon>Burkholderiales</taxon>
        <taxon>Comamonadaceae</taxon>
    </lineage>
</organism>
<proteinExistence type="predicted"/>
<comment type="caution">
    <text evidence="3">The sequence shown here is derived from an EMBL/GenBank/DDBJ whole genome shotgun (WGS) entry which is preliminary data.</text>
</comment>
<dbReference type="OrthoDB" id="9757917at2"/>
<dbReference type="EMBL" id="QPJK01000006">
    <property type="protein sequence ID" value="RCW69444.1"/>
    <property type="molecule type" value="Genomic_DNA"/>
</dbReference>
<gene>
    <name evidence="3" type="ORF">DES41_106318</name>
</gene>
<dbReference type="InterPro" id="IPR027417">
    <property type="entry name" value="P-loop_NTPase"/>
</dbReference>
<dbReference type="PANTHER" id="PTHR43788">
    <property type="entry name" value="DNA2/NAM7 HELICASE FAMILY MEMBER"/>
    <property type="match status" value="1"/>
</dbReference>
<dbReference type="SUPFAM" id="SSF56112">
    <property type="entry name" value="Protein kinase-like (PK-like)"/>
    <property type="match status" value="1"/>
</dbReference>
<dbReference type="InterPro" id="IPR041677">
    <property type="entry name" value="DNA2/NAM7_AAA_11"/>
</dbReference>
<dbReference type="Gene3D" id="3.40.50.300">
    <property type="entry name" value="P-loop containing nucleotide triphosphate hydrolases"/>
    <property type="match status" value="1"/>
</dbReference>
<reference evidence="3 4" key="1">
    <citation type="submission" date="2018-07" db="EMBL/GenBank/DDBJ databases">
        <title>Genomic Encyclopedia of Type Strains, Phase IV (KMG-IV): sequencing the most valuable type-strain genomes for metagenomic binning, comparative biology and taxonomic classification.</title>
        <authorList>
            <person name="Goeker M."/>
        </authorList>
    </citation>
    <scope>NUCLEOTIDE SEQUENCE [LARGE SCALE GENOMIC DNA]</scope>
    <source>
        <strain evidence="3 4">DSM 21634</strain>
    </source>
</reference>
<dbReference type="SUPFAM" id="SSF52540">
    <property type="entry name" value="P-loop containing nucleoside triphosphate hydrolases"/>
    <property type="match status" value="1"/>
</dbReference>
<accession>A0A368XTU3</accession>
<evidence type="ECO:0000259" key="2">
    <source>
        <dbReference type="Pfam" id="PF13086"/>
    </source>
</evidence>
<evidence type="ECO:0000256" key="1">
    <source>
        <dbReference type="SAM" id="MobiDB-lite"/>
    </source>
</evidence>
<protein>
    <submittedName>
        <fullName evidence="3">AAA domain-containing protein</fullName>
    </submittedName>
</protein>
<dbReference type="InterPro" id="IPR050534">
    <property type="entry name" value="Coronavir_polyprotein_1ab"/>
</dbReference>